<dbReference type="Proteomes" id="UP000272400">
    <property type="component" value="Unassembled WGS sequence"/>
</dbReference>
<dbReference type="EMBL" id="RJKE01000001">
    <property type="protein sequence ID" value="ROO88199.1"/>
    <property type="molecule type" value="Genomic_DNA"/>
</dbReference>
<sequence>MPDLPVRLSDGSTLTATIRGSGPAVLLPVRTSPHDPETAAAMRAWGAEPDLGRLLAEALAADFTVVTADYEGHRMSVPGALTPDQLAADLLAVADAAEADAFAYYGYSWLALAGLQLALRTDRLWALAMGGYPPAEGPYAAMLAVTRAAHAKATNPPPATAQEVVPGDWDTVQAAPDPAVTRQFVTLYEALQGFDDTAAGRALTVPRLAFAGSDDDIAYGPGWGDTTVRIATALTAHDVSLTAQGWTVALLPGLDHLTAMLSTNVLPLLHPWLKAHAPTRP</sequence>
<dbReference type="OrthoDB" id="3512457at2"/>
<evidence type="ECO:0008006" key="3">
    <source>
        <dbReference type="Google" id="ProtNLM"/>
    </source>
</evidence>
<evidence type="ECO:0000313" key="1">
    <source>
        <dbReference type="EMBL" id="ROO88199.1"/>
    </source>
</evidence>
<name>A0A3N1D3W8_9ACTN</name>
<dbReference type="SUPFAM" id="SSF53474">
    <property type="entry name" value="alpha/beta-Hydrolases"/>
    <property type="match status" value="1"/>
</dbReference>
<accession>A0A3N1D3W8</accession>
<gene>
    <name evidence="1" type="ORF">EDD29_5861</name>
</gene>
<evidence type="ECO:0000313" key="2">
    <source>
        <dbReference type="Proteomes" id="UP000272400"/>
    </source>
</evidence>
<proteinExistence type="predicted"/>
<protein>
    <recommendedName>
        <fullName evidence="3">Alpha/beta hydrolase family protein</fullName>
    </recommendedName>
</protein>
<dbReference type="InterPro" id="IPR029058">
    <property type="entry name" value="AB_hydrolase_fold"/>
</dbReference>
<dbReference type="AlphaFoldDB" id="A0A3N1D3W8"/>
<dbReference type="RefSeq" id="WP_123667466.1">
    <property type="nucleotide sequence ID" value="NZ_RJKE01000001.1"/>
</dbReference>
<reference evidence="1 2" key="1">
    <citation type="submission" date="2018-11" db="EMBL/GenBank/DDBJ databases">
        <title>Sequencing the genomes of 1000 actinobacteria strains.</title>
        <authorList>
            <person name="Klenk H.-P."/>
        </authorList>
    </citation>
    <scope>NUCLEOTIDE SEQUENCE [LARGE SCALE GENOMIC DNA]</scope>
    <source>
        <strain evidence="1 2">DSM 44254</strain>
    </source>
</reference>
<keyword evidence="2" id="KW-1185">Reference proteome</keyword>
<dbReference type="Gene3D" id="3.40.50.1820">
    <property type="entry name" value="alpha/beta hydrolase"/>
    <property type="match status" value="1"/>
</dbReference>
<organism evidence="1 2">
    <name type="scientific">Actinocorallia herbida</name>
    <dbReference type="NCBI Taxonomy" id="58109"/>
    <lineage>
        <taxon>Bacteria</taxon>
        <taxon>Bacillati</taxon>
        <taxon>Actinomycetota</taxon>
        <taxon>Actinomycetes</taxon>
        <taxon>Streptosporangiales</taxon>
        <taxon>Thermomonosporaceae</taxon>
        <taxon>Actinocorallia</taxon>
    </lineage>
</organism>
<comment type="caution">
    <text evidence="1">The sequence shown here is derived from an EMBL/GenBank/DDBJ whole genome shotgun (WGS) entry which is preliminary data.</text>
</comment>